<gene>
    <name evidence="1" type="ORF">MNBD_GAMMA09-3929</name>
</gene>
<dbReference type="EMBL" id="UOFI01000211">
    <property type="protein sequence ID" value="VAW70943.1"/>
    <property type="molecule type" value="Genomic_DNA"/>
</dbReference>
<name>A0A3B0Y3F8_9ZZZZ</name>
<accession>A0A3B0Y3F8</accession>
<reference evidence="1" key="1">
    <citation type="submission" date="2018-06" db="EMBL/GenBank/DDBJ databases">
        <authorList>
            <person name="Zhirakovskaya E."/>
        </authorList>
    </citation>
    <scope>NUCLEOTIDE SEQUENCE</scope>
</reference>
<evidence type="ECO:0000313" key="1">
    <source>
        <dbReference type="EMBL" id="VAW70943.1"/>
    </source>
</evidence>
<sequence length="78" mass="9340">MWDKWFPKPVKIIINQFMEKDMELNSHWFERVEGQWIQGLIATHNGNERRAYIVTILPVMETLMPCMIADHVLWGEIL</sequence>
<proteinExistence type="predicted"/>
<organism evidence="1">
    <name type="scientific">hydrothermal vent metagenome</name>
    <dbReference type="NCBI Taxonomy" id="652676"/>
    <lineage>
        <taxon>unclassified sequences</taxon>
        <taxon>metagenomes</taxon>
        <taxon>ecological metagenomes</taxon>
    </lineage>
</organism>
<dbReference type="AlphaFoldDB" id="A0A3B0Y3F8"/>
<protein>
    <submittedName>
        <fullName evidence="1">Uncharacterized protein</fullName>
    </submittedName>
</protein>